<gene>
    <name evidence="2" type="ORF">RJ40_01870</name>
</gene>
<protein>
    <submittedName>
        <fullName evidence="2">Sulfur reduction protein DsrE</fullName>
    </submittedName>
</protein>
<reference evidence="2" key="1">
    <citation type="journal article" date="2001" name="Int. J. Syst. Evol. Microbiol.">
        <title>Methanofollis aquaemaris sp. nov., a methanogen isolated from an aquaculture fish pond.</title>
        <authorList>
            <person name="Lai M.C."/>
            <person name="Chen S.C."/>
        </authorList>
    </citation>
    <scope>NUCLEOTIDE SEQUENCE</scope>
    <source>
        <strain evidence="2">N2F9704</strain>
    </source>
</reference>
<name>A0A8A3S3Z5_9EURY</name>
<dbReference type="AlphaFoldDB" id="A0A8A3S3Z5"/>
<dbReference type="SUPFAM" id="SSF64307">
    <property type="entry name" value="SirA-like"/>
    <property type="match status" value="1"/>
</dbReference>
<evidence type="ECO:0000313" key="2">
    <source>
        <dbReference type="EMBL" id="QSZ66334.1"/>
    </source>
</evidence>
<dbReference type="InterPro" id="IPR003787">
    <property type="entry name" value="Sulphur_relay_DsrE/F-like"/>
</dbReference>
<dbReference type="PANTHER" id="PTHR34655:SF2">
    <property type="entry name" value="PEROXIREDOXIN FAMILY PROTEIN"/>
    <property type="match status" value="1"/>
</dbReference>
<proteinExistence type="predicted"/>
<feature type="domain" description="UPF0033" evidence="1">
    <location>
        <begin position="79"/>
        <end position="103"/>
    </location>
</feature>
<dbReference type="InterPro" id="IPR036868">
    <property type="entry name" value="TusA-like_sf"/>
</dbReference>
<dbReference type="Gene3D" id="3.40.1260.10">
    <property type="entry name" value="DsrEFH-like"/>
    <property type="match status" value="1"/>
</dbReference>
<accession>A0A8A3S3Z5</accession>
<sequence length="278" mass="29035">MAKTVSALGIKAPNASILADNVVKHLDDPAETVVFLLSPGAEEGMEAVAGKHGYTLEITSAENHTEARMTPTGSTMEEIDVSGDFCPGPVITVGTILATLPVGERLKVTSTSADSIADIAAAVESSGSKVVKQGADGEKHYLIAEKAEKQESSQAVVARDRVLIAQSNGIGNAERAYATFLFAKAAQSMGKEVTVFLLMDGVSMARQGNAAVVKHPAFDRLDHLMDEVIRGGATVYACEMSAKFRGIGQADLVDGVRLAGAATYIQLLSDPANAVVNF</sequence>
<dbReference type="Pfam" id="PF02635">
    <property type="entry name" value="DsrE"/>
    <property type="match status" value="1"/>
</dbReference>
<reference evidence="2" key="2">
    <citation type="submission" date="2019-02" db="EMBL/GenBank/DDBJ databases">
        <authorList>
            <person name="Chen S.-C."/>
            <person name="Chien H.-H."/>
            <person name="Lai M.-C."/>
        </authorList>
    </citation>
    <scope>NUCLEOTIDE SEQUENCE</scope>
    <source>
        <strain evidence="2">N2F9704</strain>
    </source>
</reference>
<keyword evidence="3" id="KW-1185">Reference proteome</keyword>
<dbReference type="EMBL" id="CP036172">
    <property type="protein sequence ID" value="QSZ66334.1"/>
    <property type="molecule type" value="Genomic_DNA"/>
</dbReference>
<dbReference type="Pfam" id="PF01206">
    <property type="entry name" value="TusA"/>
    <property type="match status" value="1"/>
</dbReference>
<dbReference type="GeneID" id="76423065"/>
<organism evidence="2 3">
    <name type="scientific">Methanofollis aquaemaris</name>
    <dbReference type="NCBI Taxonomy" id="126734"/>
    <lineage>
        <taxon>Archaea</taxon>
        <taxon>Methanobacteriati</taxon>
        <taxon>Methanobacteriota</taxon>
        <taxon>Stenosarchaea group</taxon>
        <taxon>Methanomicrobia</taxon>
        <taxon>Methanomicrobiales</taxon>
        <taxon>Methanomicrobiaceae</taxon>
        <taxon>Methanofollis</taxon>
    </lineage>
</organism>
<dbReference type="KEGG" id="maqe:RJ40_01870"/>
<dbReference type="InterPro" id="IPR001455">
    <property type="entry name" value="TusA-like"/>
</dbReference>
<dbReference type="RefSeq" id="WP_265581664.1">
    <property type="nucleotide sequence ID" value="NZ_CP036172.1"/>
</dbReference>
<dbReference type="PROSITE" id="PS01148">
    <property type="entry name" value="UPF0033"/>
    <property type="match status" value="1"/>
</dbReference>
<evidence type="ECO:0000313" key="3">
    <source>
        <dbReference type="Proteomes" id="UP001042704"/>
    </source>
</evidence>
<evidence type="ECO:0000259" key="1">
    <source>
        <dbReference type="PROSITE" id="PS01148"/>
    </source>
</evidence>
<dbReference type="InterPro" id="IPR027396">
    <property type="entry name" value="DsrEFH-like"/>
</dbReference>
<dbReference type="SUPFAM" id="SSF75169">
    <property type="entry name" value="DsrEFH-like"/>
    <property type="match status" value="1"/>
</dbReference>
<dbReference type="Proteomes" id="UP001042704">
    <property type="component" value="Chromosome"/>
</dbReference>
<dbReference type="PANTHER" id="PTHR34655">
    <property type="entry name" value="CONSERVED WITHIN P. AEROPHILUM"/>
    <property type="match status" value="1"/>
</dbReference>
<dbReference type="Gene3D" id="3.30.110.40">
    <property type="entry name" value="TusA-like domain"/>
    <property type="match status" value="1"/>
</dbReference>